<dbReference type="GO" id="GO:0008289">
    <property type="term" value="F:lipid binding"/>
    <property type="evidence" value="ECO:0007669"/>
    <property type="project" value="UniProtKB-UniRule"/>
</dbReference>
<dbReference type="Pfam" id="PF08212">
    <property type="entry name" value="Lipocalin_2"/>
    <property type="match status" value="1"/>
</dbReference>
<dbReference type="InterPro" id="IPR002446">
    <property type="entry name" value="Lipocalin_bac"/>
</dbReference>
<feature type="chain" id="PRO_5029085944" description="Outer membrane lipoprotein Blc" evidence="2">
    <location>
        <begin position="23"/>
        <end position="176"/>
    </location>
</feature>
<dbReference type="InterPro" id="IPR047202">
    <property type="entry name" value="Lipocalin_Blc-like_dom"/>
</dbReference>
<dbReference type="PANTHER" id="PTHR10612">
    <property type="entry name" value="APOLIPOPROTEIN D"/>
    <property type="match status" value="1"/>
</dbReference>
<dbReference type="PANTHER" id="PTHR10612:SF34">
    <property type="entry name" value="APOLIPOPROTEIN D"/>
    <property type="match status" value="1"/>
</dbReference>
<organism evidence="5 6">
    <name type="scientific">Sulfuriferula multivorans</name>
    <dbReference type="NCBI Taxonomy" id="1559896"/>
    <lineage>
        <taxon>Bacteria</taxon>
        <taxon>Pseudomonadati</taxon>
        <taxon>Pseudomonadota</taxon>
        <taxon>Betaproteobacteria</taxon>
        <taxon>Nitrosomonadales</taxon>
        <taxon>Sulfuricellaceae</taxon>
        <taxon>Sulfuriferula</taxon>
    </lineage>
</organism>
<dbReference type="PIRSF" id="PIRSF036893">
    <property type="entry name" value="Lipocalin_ApoD"/>
    <property type="match status" value="1"/>
</dbReference>
<name>A0A7C9NZJ8_9PROT</name>
<evidence type="ECO:0000259" key="4">
    <source>
        <dbReference type="Pfam" id="PF08212"/>
    </source>
</evidence>
<evidence type="ECO:0000313" key="5">
    <source>
        <dbReference type="EMBL" id="NDP48144.1"/>
    </source>
</evidence>
<accession>A0A7C9NZJ8</accession>
<gene>
    <name evidence="5" type="ORF">GZ085_07075</name>
</gene>
<comment type="caution">
    <text evidence="5">The sequence shown here is derived from an EMBL/GenBank/DDBJ whole genome shotgun (WGS) entry which is preliminary data.</text>
</comment>
<dbReference type="InterPro" id="IPR000566">
    <property type="entry name" value="Lipocln_cytosolic_FA-bd_dom"/>
</dbReference>
<evidence type="ECO:0000256" key="2">
    <source>
        <dbReference type="PIRNR" id="PIRNR036893"/>
    </source>
</evidence>
<dbReference type="EMBL" id="JAAFGW010000085">
    <property type="protein sequence ID" value="NDP48144.1"/>
    <property type="molecule type" value="Genomic_DNA"/>
</dbReference>
<evidence type="ECO:0000313" key="6">
    <source>
        <dbReference type="Proteomes" id="UP000483432"/>
    </source>
</evidence>
<feature type="signal peptide" evidence="2">
    <location>
        <begin position="1"/>
        <end position="22"/>
    </location>
</feature>
<dbReference type="Gene3D" id="2.40.128.20">
    <property type="match status" value="1"/>
</dbReference>
<evidence type="ECO:0000256" key="1">
    <source>
        <dbReference type="ARBA" id="ARBA00006889"/>
    </source>
</evidence>
<keyword evidence="2" id="KW-0446">Lipid-binding</keyword>
<sequence>MTVFPVLSALFAVALVAACATPAPPLPTVQSVDLDRYYGTWYEIVRLPNRFQSMCVSDTQAVYRPNAGVVSVVNQCRTASGTFEQANGLAKVVEGSHGAKLRVSFFRPFYGDYWILELDPDYRWVLIGEPGRQYAWVLARQPQLEDPTLQRLLARASALGFDRQAFVRTPHTHLPE</sequence>
<evidence type="ECO:0000256" key="3">
    <source>
        <dbReference type="PIRSR" id="PIRSR036893-52"/>
    </source>
</evidence>
<keyword evidence="2" id="KW-0732">Signal</keyword>
<comment type="subunit">
    <text evidence="2">Homodimer.</text>
</comment>
<keyword evidence="2 3" id="KW-0449">Lipoprotein</keyword>
<feature type="lipid moiety-binding region" description="S-diacylglycerol cysteine" evidence="3">
    <location>
        <position position="19"/>
    </location>
</feature>
<protein>
    <recommendedName>
        <fullName evidence="2">Outer membrane lipoprotein Blc</fullName>
    </recommendedName>
</protein>
<dbReference type="AlphaFoldDB" id="A0A7C9NZJ8"/>
<dbReference type="PROSITE" id="PS00213">
    <property type="entry name" value="LIPOCALIN"/>
    <property type="match status" value="1"/>
</dbReference>
<keyword evidence="2" id="KW-0472">Membrane</keyword>
<keyword evidence="2" id="KW-0998">Cell outer membrane</keyword>
<dbReference type="InterPro" id="IPR022272">
    <property type="entry name" value="Lipocalin_CS"/>
</dbReference>
<dbReference type="SUPFAM" id="SSF50814">
    <property type="entry name" value="Lipocalins"/>
    <property type="match status" value="1"/>
</dbReference>
<comment type="function">
    <text evidence="2">Involved in the storage or transport of lipids necessary for membrane maintenance under stressful conditions. Displays a binding preference for lysophospholipids.</text>
</comment>
<proteinExistence type="inferred from homology"/>
<dbReference type="CDD" id="cd19438">
    <property type="entry name" value="lipocalin_Blc-like"/>
    <property type="match status" value="1"/>
</dbReference>
<dbReference type="Proteomes" id="UP000483432">
    <property type="component" value="Unassembled WGS sequence"/>
</dbReference>
<dbReference type="GO" id="GO:0006950">
    <property type="term" value="P:response to stress"/>
    <property type="evidence" value="ECO:0007669"/>
    <property type="project" value="UniProtKB-ARBA"/>
</dbReference>
<feature type="domain" description="Lipocalin/cytosolic fatty-acid binding" evidence="4">
    <location>
        <begin position="32"/>
        <end position="170"/>
    </location>
</feature>
<dbReference type="InterPro" id="IPR012674">
    <property type="entry name" value="Calycin"/>
</dbReference>
<dbReference type="InterPro" id="IPR022271">
    <property type="entry name" value="Lipocalin_ApoD"/>
</dbReference>
<dbReference type="PRINTS" id="PR01171">
    <property type="entry name" value="BCTLIPOCALIN"/>
</dbReference>
<dbReference type="GO" id="GO:0009279">
    <property type="term" value="C:cell outer membrane"/>
    <property type="evidence" value="ECO:0007669"/>
    <property type="project" value="UniProtKB-SubCell"/>
</dbReference>
<comment type="similarity">
    <text evidence="1 2">Belongs to the calycin superfamily. Lipocalin family.</text>
</comment>
<reference evidence="5 6" key="1">
    <citation type="submission" date="2019-09" db="EMBL/GenBank/DDBJ databases">
        <title>H2 Metabolism Revealed by Metagenomic Analysis in Subglacial Sediment of East Antarctica.</title>
        <authorList>
            <person name="Yang Z."/>
            <person name="Zhang Y."/>
            <person name="Lv Y."/>
            <person name="Yan W."/>
            <person name="Xiao X."/>
            <person name="Sun B."/>
            <person name="Ma H."/>
        </authorList>
    </citation>
    <scope>NUCLEOTIDE SEQUENCE [LARGE SCALE GENOMIC DNA]</scope>
    <source>
        <strain evidence="5">Bin2_2</strain>
    </source>
</reference>
<keyword evidence="3" id="KW-0564">Palmitate</keyword>
<comment type="subcellular location">
    <subcellularLocation>
        <location evidence="2">Cell outer membrane</location>
    </subcellularLocation>
</comment>